<gene>
    <name evidence="2" type="ORF">AAG570_007055</name>
</gene>
<comment type="caution">
    <text evidence="2">The sequence shown here is derived from an EMBL/GenBank/DDBJ whole genome shotgun (WGS) entry which is preliminary data.</text>
</comment>
<sequence length="112" mass="11966">MESNPKDIVVKEENPDGEERDGDFPAAEDETHVADGTGGAGGNLDLSFVKVEPFFKEETENLDIEEIDVDLTLSKTSSVDETGGGESDLSHLPAVHVEAAVKQEGGLQHVVF</sequence>
<evidence type="ECO:0000313" key="2">
    <source>
        <dbReference type="EMBL" id="KAL1115024.1"/>
    </source>
</evidence>
<dbReference type="Proteomes" id="UP001558652">
    <property type="component" value="Unassembled WGS sequence"/>
</dbReference>
<dbReference type="EMBL" id="JBFDAA010000020">
    <property type="protein sequence ID" value="KAL1115024.1"/>
    <property type="molecule type" value="Genomic_DNA"/>
</dbReference>
<proteinExistence type="predicted"/>
<dbReference type="AlphaFoldDB" id="A0ABD0YD92"/>
<accession>A0ABD0YD92</accession>
<evidence type="ECO:0000313" key="3">
    <source>
        <dbReference type="Proteomes" id="UP001558652"/>
    </source>
</evidence>
<evidence type="ECO:0000256" key="1">
    <source>
        <dbReference type="SAM" id="MobiDB-lite"/>
    </source>
</evidence>
<keyword evidence="3" id="KW-1185">Reference proteome</keyword>
<protein>
    <submittedName>
        <fullName evidence="2">Uncharacterized protein</fullName>
    </submittedName>
</protein>
<organism evidence="2 3">
    <name type="scientific">Ranatra chinensis</name>
    <dbReference type="NCBI Taxonomy" id="642074"/>
    <lineage>
        <taxon>Eukaryota</taxon>
        <taxon>Metazoa</taxon>
        <taxon>Ecdysozoa</taxon>
        <taxon>Arthropoda</taxon>
        <taxon>Hexapoda</taxon>
        <taxon>Insecta</taxon>
        <taxon>Pterygota</taxon>
        <taxon>Neoptera</taxon>
        <taxon>Paraneoptera</taxon>
        <taxon>Hemiptera</taxon>
        <taxon>Heteroptera</taxon>
        <taxon>Panheteroptera</taxon>
        <taxon>Nepomorpha</taxon>
        <taxon>Nepidae</taxon>
        <taxon>Ranatrinae</taxon>
        <taxon>Ranatra</taxon>
    </lineage>
</organism>
<name>A0ABD0YD92_9HEMI</name>
<reference evidence="2 3" key="1">
    <citation type="submission" date="2024-07" db="EMBL/GenBank/DDBJ databases">
        <title>Chromosome-level genome assembly of the water stick insect Ranatra chinensis (Heteroptera: Nepidae).</title>
        <authorList>
            <person name="Liu X."/>
        </authorList>
    </citation>
    <scope>NUCLEOTIDE SEQUENCE [LARGE SCALE GENOMIC DNA]</scope>
    <source>
        <strain evidence="2">Cailab_2021Rc</strain>
        <tissue evidence="2">Muscle</tissue>
    </source>
</reference>
<feature type="region of interest" description="Disordered" evidence="1">
    <location>
        <begin position="1"/>
        <end position="42"/>
    </location>
</feature>
<feature type="compositionally biased region" description="Basic and acidic residues" evidence="1">
    <location>
        <begin position="1"/>
        <end position="14"/>
    </location>
</feature>